<feature type="transmembrane region" description="Helical" evidence="2">
    <location>
        <begin position="121"/>
        <end position="142"/>
    </location>
</feature>
<organism evidence="3 4">
    <name type="scientific">Dreissena polymorpha</name>
    <name type="common">Zebra mussel</name>
    <name type="synonym">Mytilus polymorpha</name>
    <dbReference type="NCBI Taxonomy" id="45954"/>
    <lineage>
        <taxon>Eukaryota</taxon>
        <taxon>Metazoa</taxon>
        <taxon>Spiralia</taxon>
        <taxon>Lophotrochozoa</taxon>
        <taxon>Mollusca</taxon>
        <taxon>Bivalvia</taxon>
        <taxon>Autobranchia</taxon>
        <taxon>Heteroconchia</taxon>
        <taxon>Euheterodonta</taxon>
        <taxon>Imparidentia</taxon>
        <taxon>Neoheterodontei</taxon>
        <taxon>Myida</taxon>
        <taxon>Dreissenoidea</taxon>
        <taxon>Dreissenidae</taxon>
        <taxon>Dreissena</taxon>
    </lineage>
</organism>
<comment type="caution">
    <text evidence="3">The sequence shown here is derived from an EMBL/GenBank/DDBJ whole genome shotgun (WGS) entry which is preliminary data.</text>
</comment>
<name>A0A9D4I5H4_DREPO</name>
<gene>
    <name evidence="3" type="ORF">DPMN_183403</name>
</gene>
<keyword evidence="2" id="KW-0812">Transmembrane</keyword>
<reference evidence="3" key="2">
    <citation type="submission" date="2020-11" db="EMBL/GenBank/DDBJ databases">
        <authorList>
            <person name="McCartney M.A."/>
            <person name="Auch B."/>
            <person name="Kono T."/>
            <person name="Mallez S."/>
            <person name="Becker A."/>
            <person name="Gohl D.M."/>
            <person name="Silverstein K.A.T."/>
            <person name="Koren S."/>
            <person name="Bechman K.B."/>
            <person name="Herman A."/>
            <person name="Abrahante J.E."/>
            <person name="Garbe J."/>
        </authorList>
    </citation>
    <scope>NUCLEOTIDE SEQUENCE</scope>
    <source>
        <strain evidence="3">Duluth1</strain>
        <tissue evidence="3">Whole animal</tissue>
    </source>
</reference>
<accession>A0A9D4I5H4</accession>
<evidence type="ECO:0000313" key="3">
    <source>
        <dbReference type="EMBL" id="KAH3748914.1"/>
    </source>
</evidence>
<keyword evidence="2" id="KW-0472">Membrane</keyword>
<protein>
    <submittedName>
        <fullName evidence="3">Uncharacterized protein</fullName>
    </submittedName>
</protein>
<evidence type="ECO:0000256" key="2">
    <source>
        <dbReference type="SAM" id="Phobius"/>
    </source>
</evidence>
<dbReference type="AlphaFoldDB" id="A0A9D4I5H4"/>
<feature type="region of interest" description="Disordered" evidence="1">
    <location>
        <begin position="153"/>
        <end position="176"/>
    </location>
</feature>
<keyword evidence="4" id="KW-1185">Reference proteome</keyword>
<evidence type="ECO:0000313" key="4">
    <source>
        <dbReference type="Proteomes" id="UP000828390"/>
    </source>
</evidence>
<dbReference type="Proteomes" id="UP000828390">
    <property type="component" value="Unassembled WGS sequence"/>
</dbReference>
<proteinExistence type="predicted"/>
<sequence length="176" mass="19619">MRASFLGATNQTNCERRRKLYITPIEAKHADFDEHFCAHSEELDYPPVARTIVWSNFIPPAICVIVVCFTLCNNRSRIGPCTYLVSVMCMVISDTILFINCILFVTLVGPAVGFKASELTLNFYMLAVVSGLLPSLGLKFLFVRCRMSVNDGASHATEPPLNRRSMRPSEAIPLQS</sequence>
<feature type="transmembrane region" description="Helical" evidence="2">
    <location>
        <begin position="52"/>
        <end position="72"/>
    </location>
</feature>
<feature type="transmembrane region" description="Helical" evidence="2">
    <location>
        <begin position="84"/>
        <end position="109"/>
    </location>
</feature>
<evidence type="ECO:0000256" key="1">
    <source>
        <dbReference type="SAM" id="MobiDB-lite"/>
    </source>
</evidence>
<reference evidence="3" key="1">
    <citation type="journal article" date="2019" name="bioRxiv">
        <title>The Genome of the Zebra Mussel, Dreissena polymorpha: A Resource for Invasive Species Research.</title>
        <authorList>
            <person name="McCartney M.A."/>
            <person name="Auch B."/>
            <person name="Kono T."/>
            <person name="Mallez S."/>
            <person name="Zhang Y."/>
            <person name="Obille A."/>
            <person name="Becker A."/>
            <person name="Abrahante J.E."/>
            <person name="Garbe J."/>
            <person name="Badalamenti J.P."/>
            <person name="Herman A."/>
            <person name="Mangelson H."/>
            <person name="Liachko I."/>
            <person name="Sullivan S."/>
            <person name="Sone E.D."/>
            <person name="Koren S."/>
            <person name="Silverstein K.A.T."/>
            <person name="Beckman K.B."/>
            <person name="Gohl D.M."/>
        </authorList>
    </citation>
    <scope>NUCLEOTIDE SEQUENCE</scope>
    <source>
        <strain evidence="3">Duluth1</strain>
        <tissue evidence="3">Whole animal</tissue>
    </source>
</reference>
<dbReference type="EMBL" id="JAIWYP010000010">
    <property type="protein sequence ID" value="KAH3748914.1"/>
    <property type="molecule type" value="Genomic_DNA"/>
</dbReference>
<keyword evidence="2" id="KW-1133">Transmembrane helix</keyword>